<sequence length="121" mass="14038">MKANTVIDNINIQSLSNKIDAVEFYLNDVQPDFMLVTEHWLSKAKVDQIKFKGYTVATDFCRQRHIHGGVLILKKSSYSTERLGFLDNYCVERDIEVVGIHFRDENMILIAVYRSPLGNWK</sequence>
<protein>
    <submittedName>
        <fullName evidence="1">Uncharacterized protein</fullName>
    </submittedName>
</protein>
<evidence type="ECO:0000313" key="2">
    <source>
        <dbReference type="Proteomes" id="UP001458880"/>
    </source>
</evidence>
<dbReference type="AlphaFoldDB" id="A0AAW1I7X9"/>
<dbReference type="Gene3D" id="3.60.10.10">
    <property type="entry name" value="Endonuclease/exonuclease/phosphatase"/>
    <property type="match status" value="1"/>
</dbReference>
<dbReference type="InterPro" id="IPR036691">
    <property type="entry name" value="Endo/exonu/phosph_ase_sf"/>
</dbReference>
<gene>
    <name evidence="1" type="ORF">QE152_g38270</name>
</gene>
<reference evidence="1 2" key="1">
    <citation type="journal article" date="2024" name="BMC Genomics">
        <title>De novo assembly and annotation of Popillia japonica's genome with initial clues to its potential as an invasive pest.</title>
        <authorList>
            <person name="Cucini C."/>
            <person name="Boschi S."/>
            <person name="Funari R."/>
            <person name="Cardaioli E."/>
            <person name="Iannotti N."/>
            <person name="Marturano G."/>
            <person name="Paoli F."/>
            <person name="Bruttini M."/>
            <person name="Carapelli A."/>
            <person name="Frati F."/>
            <person name="Nardi F."/>
        </authorList>
    </citation>
    <scope>NUCLEOTIDE SEQUENCE [LARGE SCALE GENOMIC DNA]</scope>
    <source>
        <strain evidence="1">DMR45628</strain>
    </source>
</reference>
<evidence type="ECO:0000313" key="1">
    <source>
        <dbReference type="EMBL" id="KAK9685142.1"/>
    </source>
</evidence>
<dbReference type="EMBL" id="JASPKY010000802">
    <property type="protein sequence ID" value="KAK9685142.1"/>
    <property type="molecule type" value="Genomic_DNA"/>
</dbReference>
<name>A0AAW1I7X9_POPJA</name>
<dbReference type="Proteomes" id="UP001458880">
    <property type="component" value="Unassembled WGS sequence"/>
</dbReference>
<accession>A0AAW1I7X9</accession>
<organism evidence="1 2">
    <name type="scientific">Popillia japonica</name>
    <name type="common">Japanese beetle</name>
    <dbReference type="NCBI Taxonomy" id="7064"/>
    <lineage>
        <taxon>Eukaryota</taxon>
        <taxon>Metazoa</taxon>
        <taxon>Ecdysozoa</taxon>
        <taxon>Arthropoda</taxon>
        <taxon>Hexapoda</taxon>
        <taxon>Insecta</taxon>
        <taxon>Pterygota</taxon>
        <taxon>Neoptera</taxon>
        <taxon>Endopterygota</taxon>
        <taxon>Coleoptera</taxon>
        <taxon>Polyphaga</taxon>
        <taxon>Scarabaeiformia</taxon>
        <taxon>Scarabaeidae</taxon>
        <taxon>Rutelinae</taxon>
        <taxon>Popillia</taxon>
    </lineage>
</organism>
<comment type="caution">
    <text evidence="1">The sequence shown here is derived from an EMBL/GenBank/DDBJ whole genome shotgun (WGS) entry which is preliminary data.</text>
</comment>
<proteinExistence type="predicted"/>
<keyword evidence="2" id="KW-1185">Reference proteome</keyword>
<dbReference type="SUPFAM" id="SSF56219">
    <property type="entry name" value="DNase I-like"/>
    <property type="match status" value="1"/>
</dbReference>